<accession>A0A1B1C388</accession>
<reference evidence="1" key="2">
    <citation type="submission" date="2016-06" db="EMBL/GenBank/DDBJ databases">
        <title>Adaptive Radiation by Waves of Gene Transfer Leads to Fine-Scale Resource Partitioning in Marine Microbes.</title>
        <authorList>
            <person name="Hehemann J.-H."/>
            <person name="Arevalo P."/>
            <person name="Datta M.S."/>
            <person name="Yu X."/>
            <person name="Corzett C."/>
            <person name="Henschel A."/>
            <person name="Preheim S.P."/>
            <person name="Timberlake S."/>
            <person name="Alm E.J."/>
            <person name="Polz M.F."/>
        </authorList>
    </citation>
    <scope>NUCLEOTIDE SEQUENCE</scope>
    <source>
        <strain evidence="1">9CS106</strain>
    </source>
</reference>
<organism evidence="1">
    <name type="scientific">Vibrio crassostreae 9CS106</name>
    <dbReference type="NCBI Taxonomy" id="1191300"/>
    <lineage>
        <taxon>Bacteria</taxon>
        <taxon>Pseudomonadati</taxon>
        <taxon>Pseudomonadota</taxon>
        <taxon>Gammaproteobacteria</taxon>
        <taxon>Vibrionales</taxon>
        <taxon>Vibrionaceae</taxon>
        <taxon>Vibrio</taxon>
    </lineage>
</organism>
<gene>
    <name evidence="1" type="ORF">A134_23060</name>
</gene>
<evidence type="ECO:0000313" key="1">
    <source>
        <dbReference type="EMBL" id="ANP79296.1"/>
    </source>
</evidence>
<protein>
    <submittedName>
        <fullName evidence="1">Uncharacterized protein</fullName>
    </submittedName>
</protein>
<sequence length="254" mass="28898">MTTKSETIQNTVERIVKTEVIHNASSLVSDLCGMSHQVEGYEYHDELYGLQQTVDKEAAAESYINCDNLDADEVVSTLLYGLEAQSLADFEAVVIKHIEDNCKSMNAQELEDQFYSVNNMIDVDLLNKSQMIETIEHDLKQEDNHSNIREYFNNQEENKKESLYIELKNTLINLIQGDESQLDELISDHNIEPEYMEVLEHWIVSDWLGSQLSARGEAVQEIHGLTIWGRTCSGQSIELDSIITDISTAINGYE</sequence>
<dbReference type="EMBL" id="CP016231">
    <property type="protein sequence ID" value="ANP79296.1"/>
    <property type="molecule type" value="Genomic_DNA"/>
</dbReference>
<proteinExistence type="predicted"/>
<name>A0A1B1C388_9VIBR</name>
<dbReference type="AlphaFoldDB" id="A0A1B1C388"/>
<reference evidence="1" key="1">
    <citation type="journal article" date="2012" name="Science">
        <title>Ecological populations of bacteria act as socially cohesive units of antibiotic production and resistance.</title>
        <authorList>
            <person name="Cordero O.X."/>
            <person name="Wildschutte H."/>
            <person name="Kirkup B."/>
            <person name="Proehl S."/>
            <person name="Ngo L."/>
            <person name="Hussain F."/>
            <person name="Le Roux F."/>
            <person name="Mincer T."/>
            <person name="Polz M.F."/>
        </authorList>
    </citation>
    <scope>NUCLEOTIDE SEQUENCE</scope>
    <source>
        <strain evidence="1">9CS106</strain>
    </source>
</reference>